<dbReference type="SUPFAM" id="SSF53383">
    <property type="entry name" value="PLP-dependent transferases"/>
    <property type="match status" value="1"/>
</dbReference>
<dbReference type="Pfam" id="PF12390">
    <property type="entry name" value="Se-cys_synth_N"/>
    <property type="match status" value="1"/>
</dbReference>
<dbReference type="Gene3D" id="3.40.640.10">
    <property type="entry name" value="Type I PLP-dependent aspartate aminotransferase-like (Major domain)"/>
    <property type="match status" value="1"/>
</dbReference>
<sequence length="475" mass="51723">MEPVIDKSLLRELPKIDEVMKHHKITQLLEIHPRSVVVDGVRGAVDFMRKAILNGYFTGDPEKLYDMVIEKSLVLVESETRPNLRRVINATGVVLHTNLGRALLSRSARHAVDAVASAYCNLEINLETGKRGSRYEPVEDLLIRLTGAEAALVVNNNASAVLLALGTLARGKEVIVSRGQLVEIGGSFRIPEVMEQSGATLVEVGATNKTHPRDYRNGITENTALLLHVHTSNYRIMGFTRETSVAELVEIGRESGIPVMSDLGSGFLVDLAQYGLPVEPSVQETVAAGADVVTFSGDKLLGGPQAGIIVGKRQYIEKMKQNPLTRAVRINKFTVAALEATLREYLDKDHVLKKIPTLRMLTESTDTILKRAEELAVKLKSRLTAGAELRIVQGFSQVGGGSMPTAELPTYLLSCVPDNMSVDELAVQLRKAEPAVVARVQDGRYQVDLRTVQPDEVDLLAKVMAGVLNSGGVSR</sequence>
<organism evidence="11 12">
    <name type="scientific">Desulforamulus putei DSM 12395</name>
    <dbReference type="NCBI Taxonomy" id="1121429"/>
    <lineage>
        <taxon>Bacteria</taxon>
        <taxon>Bacillati</taxon>
        <taxon>Bacillota</taxon>
        <taxon>Clostridia</taxon>
        <taxon>Eubacteriales</taxon>
        <taxon>Peptococcaceae</taxon>
        <taxon>Desulforamulus</taxon>
    </lineage>
</organism>
<evidence type="ECO:0000256" key="4">
    <source>
        <dbReference type="ARBA" id="ARBA00022898"/>
    </source>
</evidence>
<dbReference type="InterPro" id="IPR015424">
    <property type="entry name" value="PyrdxlP-dep_Trfase"/>
</dbReference>
<dbReference type="STRING" id="1121429.SAMN02745133_01277"/>
<evidence type="ECO:0000256" key="7">
    <source>
        <dbReference type="ARBA" id="ARBA00044507"/>
    </source>
</evidence>
<comment type="pathway">
    <text evidence="8">Aminoacyl-tRNA biosynthesis; selenocysteinyl-tRNA(Sec) biosynthesis; selenocysteinyl-tRNA(Sec) from L-seryl-tRNA(Sec) (bacterial route): step 1/1.</text>
</comment>
<keyword evidence="6 8" id="KW-0711">Selenium</keyword>
<evidence type="ECO:0000313" key="11">
    <source>
        <dbReference type="EMBL" id="SHE85584.1"/>
    </source>
</evidence>
<dbReference type="InterPro" id="IPR025862">
    <property type="entry name" value="SelA_trans_N_dom"/>
</dbReference>
<dbReference type="GO" id="GO:0004125">
    <property type="term" value="F:L-seryl-tRNA(Sec) selenium transferase activity"/>
    <property type="evidence" value="ECO:0007669"/>
    <property type="project" value="UniProtKB-UniRule"/>
</dbReference>
<comment type="subcellular location">
    <subcellularLocation>
        <location evidence="8">Cytoplasm</location>
    </subcellularLocation>
</comment>
<feature type="domain" description="L-seryl-tRNA selenium transferase N-terminal" evidence="10">
    <location>
        <begin position="10"/>
        <end position="46"/>
    </location>
</feature>
<evidence type="ECO:0000256" key="1">
    <source>
        <dbReference type="ARBA" id="ARBA00001933"/>
    </source>
</evidence>
<evidence type="ECO:0000256" key="2">
    <source>
        <dbReference type="ARBA" id="ARBA00022490"/>
    </source>
</evidence>
<protein>
    <recommendedName>
        <fullName evidence="8">L-seryl-tRNA(Sec) selenium transferase</fullName>
        <ecNumber evidence="8">2.9.1.1</ecNumber>
    </recommendedName>
    <alternativeName>
        <fullName evidence="8">Selenocysteine synthase</fullName>
        <shortName evidence="8">Sec synthase</shortName>
    </alternativeName>
    <alternativeName>
        <fullName evidence="8">Selenocysteinyl-tRNA(Sec) synthase</fullName>
    </alternativeName>
</protein>
<dbReference type="OrthoDB" id="9787096at2"/>
<evidence type="ECO:0000256" key="3">
    <source>
        <dbReference type="ARBA" id="ARBA00022679"/>
    </source>
</evidence>
<comment type="similarity">
    <text evidence="7 8">Belongs to the SelA family.</text>
</comment>
<dbReference type="NCBIfam" id="TIGR00474">
    <property type="entry name" value="selA"/>
    <property type="match status" value="1"/>
</dbReference>
<proteinExistence type="inferred from homology"/>
<dbReference type="Proteomes" id="UP000184148">
    <property type="component" value="Unassembled WGS sequence"/>
</dbReference>
<dbReference type="HAMAP" id="MF_00423">
    <property type="entry name" value="SelA"/>
    <property type="match status" value="1"/>
</dbReference>
<dbReference type="EC" id="2.9.1.1" evidence="8"/>
<evidence type="ECO:0000259" key="10">
    <source>
        <dbReference type="Pfam" id="PF12390"/>
    </source>
</evidence>
<evidence type="ECO:0000256" key="8">
    <source>
        <dbReference type="HAMAP-Rule" id="MF_00423"/>
    </source>
</evidence>
<gene>
    <name evidence="8" type="primary">selA</name>
    <name evidence="11" type="ORF">SAMN02745133_01277</name>
</gene>
<evidence type="ECO:0000256" key="6">
    <source>
        <dbReference type="ARBA" id="ARBA00023266"/>
    </source>
</evidence>
<keyword evidence="5 8" id="KW-0648">Protein biosynthesis</keyword>
<dbReference type="EMBL" id="FQUY01000007">
    <property type="protein sequence ID" value="SHE85584.1"/>
    <property type="molecule type" value="Genomic_DNA"/>
</dbReference>
<keyword evidence="4 8" id="KW-0663">Pyridoxal phosphate</keyword>
<evidence type="ECO:0000256" key="5">
    <source>
        <dbReference type="ARBA" id="ARBA00022917"/>
    </source>
</evidence>
<dbReference type="InterPro" id="IPR018319">
    <property type="entry name" value="SelA-like"/>
</dbReference>
<evidence type="ECO:0000256" key="9">
    <source>
        <dbReference type="PIRSR" id="PIRSR618319-50"/>
    </source>
</evidence>
<reference evidence="12" key="1">
    <citation type="submission" date="2016-11" db="EMBL/GenBank/DDBJ databases">
        <authorList>
            <person name="Varghese N."/>
            <person name="Submissions S."/>
        </authorList>
    </citation>
    <scope>NUCLEOTIDE SEQUENCE [LARGE SCALE GENOMIC DNA]</scope>
    <source>
        <strain evidence="12">DSM 12395</strain>
    </source>
</reference>
<dbReference type="UniPathway" id="UPA00906">
    <property type="reaction ID" value="UER00896"/>
</dbReference>
<dbReference type="AlphaFoldDB" id="A0A1M4WWG0"/>
<dbReference type="GO" id="GO:0001717">
    <property type="term" value="P:conversion of seryl-tRNAsec to selenocys-tRNAsec"/>
    <property type="evidence" value="ECO:0007669"/>
    <property type="project" value="UniProtKB-UniRule"/>
</dbReference>
<dbReference type="RefSeq" id="WP_073237491.1">
    <property type="nucleotide sequence ID" value="NZ_FQUY01000007.1"/>
</dbReference>
<dbReference type="GO" id="GO:0001514">
    <property type="term" value="P:selenocysteine incorporation"/>
    <property type="evidence" value="ECO:0007669"/>
    <property type="project" value="UniProtKB-UniRule"/>
</dbReference>
<dbReference type="InterPro" id="IPR015421">
    <property type="entry name" value="PyrdxlP-dep_Trfase_major"/>
</dbReference>
<dbReference type="GO" id="GO:0005737">
    <property type="term" value="C:cytoplasm"/>
    <property type="evidence" value="ECO:0007669"/>
    <property type="project" value="UniProtKB-SubCell"/>
</dbReference>
<name>A0A1M4WWG0_9FIRM</name>
<keyword evidence="2 8" id="KW-0963">Cytoplasm</keyword>
<comment type="cofactor">
    <cofactor evidence="1 8 9">
        <name>pyridoxal 5'-phosphate</name>
        <dbReference type="ChEBI" id="CHEBI:597326"/>
    </cofactor>
</comment>
<dbReference type="PANTHER" id="PTHR32328:SF0">
    <property type="entry name" value="L-SERYL-TRNA(SEC) SELENIUM TRANSFERASE"/>
    <property type="match status" value="1"/>
</dbReference>
<accession>A0A1M4WWG0</accession>
<comment type="function">
    <text evidence="8">Converts seryl-tRNA(Sec) to selenocysteinyl-tRNA(Sec) required for selenoprotein biosynthesis.</text>
</comment>
<dbReference type="PANTHER" id="PTHR32328">
    <property type="entry name" value="L-SERYL-TRNA(SEC) SELENIUM TRANSFERASE"/>
    <property type="match status" value="1"/>
</dbReference>
<feature type="modified residue" description="N6-(pyridoxal phosphate)lysine" evidence="8 9">
    <location>
        <position position="299"/>
    </location>
</feature>
<dbReference type="Gene3D" id="3.90.1150.180">
    <property type="match status" value="1"/>
</dbReference>
<dbReference type="Pfam" id="PF03841">
    <property type="entry name" value="SelA"/>
    <property type="match status" value="1"/>
</dbReference>
<evidence type="ECO:0000313" key="12">
    <source>
        <dbReference type="Proteomes" id="UP000184148"/>
    </source>
</evidence>
<keyword evidence="3 8" id="KW-0808">Transferase</keyword>
<dbReference type="InterPro" id="IPR004534">
    <property type="entry name" value="SelA_trans"/>
</dbReference>
<comment type="catalytic activity">
    <reaction evidence="8">
        <text>L-seryl-tRNA(Sec) + selenophosphate + H(+) = L-selenocysteinyl-tRNA(Sec) + phosphate</text>
        <dbReference type="Rhea" id="RHEA:22728"/>
        <dbReference type="Rhea" id="RHEA-COMP:9742"/>
        <dbReference type="Rhea" id="RHEA-COMP:9743"/>
        <dbReference type="ChEBI" id="CHEBI:15378"/>
        <dbReference type="ChEBI" id="CHEBI:16144"/>
        <dbReference type="ChEBI" id="CHEBI:43474"/>
        <dbReference type="ChEBI" id="CHEBI:78533"/>
        <dbReference type="ChEBI" id="CHEBI:78573"/>
        <dbReference type="EC" id="2.9.1.1"/>
    </reaction>
</comment>
<keyword evidence="12" id="KW-1185">Reference proteome</keyword>